<keyword evidence="8" id="KW-0256">Endoplasmic reticulum</keyword>
<reference evidence="18" key="4">
    <citation type="submission" date="2025-09" db="UniProtKB">
        <authorList>
            <consortium name="Ensembl"/>
        </authorList>
    </citation>
    <scope>IDENTIFICATION</scope>
    <source>
        <strain evidence="18">HSOK</strain>
    </source>
</reference>
<dbReference type="PROSITE" id="PS00086">
    <property type="entry name" value="CYTOCHROME_P450"/>
    <property type="match status" value="1"/>
</dbReference>
<keyword evidence="9" id="KW-0492">Microsome</keyword>
<evidence type="ECO:0000256" key="6">
    <source>
        <dbReference type="ARBA" id="ARBA00022617"/>
    </source>
</evidence>
<evidence type="ECO:0000256" key="7">
    <source>
        <dbReference type="ARBA" id="ARBA00022723"/>
    </source>
</evidence>
<dbReference type="InterPro" id="IPR050705">
    <property type="entry name" value="Cytochrome_P450_3A"/>
</dbReference>
<keyword evidence="7 15" id="KW-0479">Metal-binding</keyword>
<comment type="subcellular location">
    <subcellularLocation>
        <location evidence="3">Endoplasmic reticulum membrane</location>
        <topology evidence="3">Peripheral membrane protein</topology>
    </subcellularLocation>
    <subcellularLocation>
        <location evidence="2">Microsome membrane</location>
        <topology evidence="2">Peripheral membrane protein</topology>
    </subcellularLocation>
</comment>
<reference key="1">
    <citation type="journal article" date="2007" name="Nature">
        <title>The medaka draft genome and insights into vertebrate genome evolution.</title>
        <authorList>
            <person name="Kasahara M."/>
            <person name="Naruse K."/>
            <person name="Sasaki S."/>
            <person name="Nakatani Y."/>
            <person name="Qu W."/>
            <person name="Ahsan B."/>
            <person name="Yamada T."/>
            <person name="Nagayasu Y."/>
            <person name="Doi K."/>
            <person name="Kasai Y."/>
            <person name="Jindo T."/>
            <person name="Kobayashi D."/>
            <person name="Shimada A."/>
            <person name="Toyoda A."/>
            <person name="Kuroki Y."/>
            <person name="Fujiyama A."/>
            <person name="Sasaki T."/>
            <person name="Shimizu A."/>
            <person name="Asakawa S."/>
            <person name="Shimizu N."/>
            <person name="Hashimoto S."/>
            <person name="Yang J."/>
            <person name="Lee Y."/>
            <person name="Matsushima K."/>
            <person name="Sugano S."/>
            <person name="Sakaizumi M."/>
            <person name="Narita T."/>
            <person name="Ohishi K."/>
            <person name="Haga S."/>
            <person name="Ohta F."/>
            <person name="Nomoto H."/>
            <person name="Nogata K."/>
            <person name="Morishita T."/>
            <person name="Endo T."/>
            <person name="Shin-I T."/>
            <person name="Takeda H."/>
            <person name="Morishita S."/>
            <person name="Kohara Y."/>
        </authorList>
    </citation>
    <scope>NUCLEOTIDE SEQUENCE [LARGE SCALE GENOMIC DNA]</scope>
    <source>
        <strain>Hd-rR</strain>
    </source>
</reference>
<dbReference type="GO" id="GO:0005506">
    <property type="term" value="F:iron ion binding"/>
    <property type="evidence" value="ECO:0007669"/>
    <property type="project" value="InterPro"/>
</dbReference>
<evidence type="ECO:0000256" key="11">
    <source>
        <dbReference type="ARBA" id="ARBA00023004"/>
    </source>
</evidence>
<dbReference type="GO" id="GO:0020037">
    <property type="term" value="F:heme binding"/>
    <property type="evidence" value="ECO:0007669"/>
    <property type="project" value="InterPro"/>
</dbReference>
<dbReference type="InterPro" id="IPR002401">
    <property type="entry name" value="Cyt_P450_E_grp-I"/>
</dbReference>
<keyword evidence="17" id="KW-0812">Transmembrane</keyword>
<dbReference type="SUPFAM" id="SSF48264">
    <property type="entry name" value="Cytochrome P450"/>
    <property type="match status" value="1"/>
</dbReference>
<protein>
    <recommendedName>
        <fullName evidence="5">unspecific monooxygenase</fullName>
        <ecNumber evidence="5">1.14.14.1</ecNumber>
    </recommendedName>
</protein>
<evidence type="ECO:0000256" key="2">
    <source>
        <dbReference type="ARBA" id="ARBA00004174"/>
    </source>
</evidence>
<dbReference type="PRINTS" id="PR00385">
    <property type="entry name" value="P450"/>
</dbReference>
<comment type="cofactor">
    <cofactor evidence="1 15">
        <name>heme</name>
        <dbReference type="ChEBI" id="CHEBI:30413"/>
    </cofactor>
</comment>
<dbReference type="FunFam" id="1.10.630.10:FF:000003">
    <property type="entry name" value="cytochrome P450 3A12-like isoform X2"/>
    <property type="match status" value="1"/>
</dbReference>
<evidence type="ECO:0000256" key="14">
    <source>
        <dbReference type="ARBA" id="ARBA00047827"/>
    </source>
</evidence>
<evidence type="ECO:0000256" key="10">
    <source>
        <dbReference type="ARBA" id="ARBA00023002"/>
    </source>
</evidence>
<keyword evidence="10 16" id="KW-0560">Oxidoreductase</keyword>
<evidence type="ECO:0000256" key="12">
    <source>
        <dbReference type="ARBA" id="ARBA00023033"/>
    </source>
</evidence>
<evidence type="ECO:0000256" key="5">
    <source>
        <dbReference type="ARBA" id="ARBA00012109"/>
    </source>
</evidence>
<dbReference type="AlphaFoldDB" id="A0A3P9HRZ6"/>
<dbReference type="Pfam" id="PF00067">
    <property type="entry name" value="p450"/>
    <property type="match status" value="1"/>
</dbReference>
<evidence type="ECO:0000313" key="19">
    <source>
        <dbReference type="Proteomes" id="UP000265200"/>
    </source>
</evidence>
<keyword evidence="11 15" id="KW-0408">Iron</keyword>
<name>A0A3P9HRZ6_ORYLA</name>
<comment type="similarity">
    <text evidence="4 16">Belongs to the cytochrome P450 family.</text>
</comment>
<evidence type="ECO:0000256" key="1">
    <source>
        <dbReference type="ARBA" id="ARBA00001971"/>
    </source>
</evidence>
<dbReference type="InterPro" id="IPR001128">
    <property type="entry name" value="Cyt_P450"/>
</dbReference>
<keyword evidence="6 15" id="KW-0349">Heme</keyword>
<evidence type="ECO:0000256" key="9">
    <source>
        <dbReference type="ARBA" id="ARBA00022848"/>
    </source>
</evidence>
<evidence type="ECO:0000256" key="15">
    <source>
        <dbReference type="PIRSR" id="PIRSR602401-1"/>
    </source>
</evidence>
<sequence>MKNVVRNMGKHGGKFAYRKFFSIGSSDFLIHVCLLCSALLTSSIYDGRQAVLCITDPATIKAVLVKECYSLFTNRRVCTHCTTISNTRAHFQLGFSPHQQLFFLLLQNFRLNGPLYDAVSIAEDDQWKRIRSVLSPSFTSGRLKEMFDIMKHHSANLIQSMKKKVDKDEPLEMKEYFGPYSMDVVTSTAFSVDIDSLNNPSDPFVTNIKKMLKFDFLNPLFLAVAFFPVLGPILEKFEFSLFPSSVMDFFFAALRKIKANHENNKQKSRIDFLQLMIDSQKNNQNGLQDKGLSDHEILSQSMIFIFAGYETTSSSLTFLAYNLATNPEVMKKLQKEIDATFPNKAPVQYVPLMDMEYLDCVVNESLRLYPIAARLERVAKATVEVNGLVIPKDMVVMVPTWPLHRDPELWPEPEKFKPERFSKENKDTFDPYTYMPFGAGPRNCIGMRFALVMMKLAVVEILQTYDFSVCKETEVPFEMDVQGFLSPKRPIQLKLTPHSASSS</sequence>
<reference evidence="18 19" key="2">
    <citation type="submission" date="2017-04" db="EMBL/GenBank/DDBJ databases">
        <title>CpG methylation of centromeres and impact of large insertions on vertebrate speciation.</title>
        <authorList>
            <person name="Ichikawa K."/>
            <person name="Yoshimura J."/>
            <person name="Morishita S."/>
        </authorList>
    </citation>
    <scope>NUCLEOTIDE SEQUENCE</scope>
    <source>
        <strain evidence="18 19">HSOK</strain>
    </source>
</reference>
<dbReference type="GO" id="GO:0016712">
    <property type="term" value="F:oxidoreductase activity, acting on paired donors, with incorporation or reduction of molecular oxygen, reduced flavin or flavoprotein as one donor, and incorporation of one atom of oxygen"/>
    <property type="evidence" value="ECO:0007669"/>
    <property type="project" value="UniProtKB-EC"/>
</dbReference>
<proteinExistence type="inferred from homology"/>
<evidence type="ECO:0000256" key="3">
    <source>
        <dbReference type="ARBA" id="ARBA00004406"/>
    </source>
</evidence>
<dbReference type="PANTHER" id="PTHR24302:SF32">
    <property type="entry name" value="CYTOCHROME P450, FAMILY 3, SUBFAMILY A, POLYPEPTIDE 65"/>
    <property type="match status" value="1"/>
</dbReference>
<reference evidence="18" key="3">
    <citation type="submission" date="2025-08" db="UniProtKB">
        <authorList>
            <consortium name="Ensembl"/>
        </authorList>
    </citation>
    <scope>IDENTIFICATION</scope>
    <source>
        <strain evidence="18">HSOK</strain>
    </source>
</reference>
<accession>A0A3P9HRZ6</accession>
<keyword evidence="17" id="KW-1133">Transmembrane helix</keyword>
<evidence type="ECO:0000256" key="8">
    <source>
        <dbReference type="ARBA" id="ARBA00022824"/>
    </source>
</evidence>
<organism evidence="18 19">
    <name type="scientific">Oryzias latipes</name>
    <name type="common">Japanese rice fish</name>
    <name type="synonym">Japanese killifish</name>
    <dbReference type="NCBI Taxonomy" id="8090"/>
    <lineage>
        <taxon>Eukaryota</taxon>
        <taxon>Metazoa</taxon>
        <taxon>Chordata</taxon>
        <taxon>Craniata</taxon>
        <taxon>Vertebrata</taxon>
        <taxon>Euteleostomi</taxon>
        <taxon>Actinopterygii</taxon>
        <taxon>Neopterygii</taxon>
        <taxon>Teleostei</taxon>
        <taxon>Neoteleostei</taxon>
        <taxon>Acanthomorphata</taxon>
        <taxon>Ovalentaria</taxon>
        <taxon>Atherinomorphae</taxon>
        <taxon>Beloniformes</taxon>
        <taxon>Adrianichthyidae</taxon>
        <taxon>Oryziinae</taxon>
        <taxon>Oryzias</taxon>
    </lineage>
</organism>
<evidence type="ECO:0000256" key="16">
    <source>
        <dbReference type="RuleBase" id="RU000461"/>
    </source>
</evidence>
<dbReference type="GO" id="GO:0005789">
    <property type="term" value="C:endoplasmic reticulum membrane"/>
    <property type="evidence" value="ECO:0007669"/>
    <property type="project" value="UniProtKB-SubCell"/>
</dbReference>
<dbReference type="Gene3D" id="1.10.630.10">
    <property type="entry name" value="Cytochrome P450"/>
    <property type="match status" value="1"/>
</dbReference>
<evidence type="ECO:0000256" key="17">
    <source>
        <dbReference type="SAM" id="Phobius"/>
    </source>
</evidence>
<dbReference type="PRINTS" id="PR00463">
    <property type="entry name" value="EP450I"/>
</dbReference>
<dbReference type="Ensembl" id="ENSORLT00015017151.1">
    <property type="protein sequence ID" value="ENSORLP00015010540.1"/>
    <property type="gene ID" value="ENSORLG00015011454.1"/>
</dbReference>
<keyword evidence="12 16" id="KW-0503">Monooxygenase</keyword>
<evidence type="ECO:0000256" key="4">
    <source>
        <dbReference type="ARBA" id="ARBA00010617"/>
    </source>
</evidence>
<feature type="transmembrane region" description="Helical" evidence="17">
    <location>
        <begin position="20"/>
        <end position="40"/>
    </location>
</feature>
<comment type="catalytic activity">
    <reaction evidence="14">
        <text>an organic molecule + reduced [NADPH--hemoprotein reductase] + O2 = an alcohol + oxidized [NADPH--hemoprotein reductase] + H2O + H(+)</text>
        <dbReference type="Rhea" id="RHEA:17149"/>
        <dbReference type="Rhea" id="RHEA-COMP:11964"/>
        <dbReference type="Rhea" id="RHEA-COMP:11965"/>
        <dbReference type="ChEBI" id="CHEBI:15377"/>
        <dbReference type="ChEBI" id="CHEBI:15378"/>
        <dbReference type="ChEBI" id="CHEBI:15379"/>
        <dbReference type="ChEBI" id="CHEBI:30879"/>
        <dbReference type="ChEBI" id="CHEBI:57618"/>
        <dbReference type="ChEBI" id="CHEBI:58210"/>
        <dbReference type="ChEBI" id="CHEBI:142491"/>
        <dbReference type="EC" id="1.14.14.1"/>
    </reaction>
</comment>
<dbReference type="EC" id="1.14.14.1" evidence="5"/>
<keyword evidence="13 17" id="KW-0472">Membrane</keyword>
<dbReference type="PANTHER" id="PTHR24302">
    <property type="entry name" value="CYTOCHROME P450 FAMILY 3"/>
    <property type="match status" value="1"/>
</dbReference>
<feature type="binding site" description="axial binding residue" evidence="15">
    <location>
        <position position="444"/>
    </location>
    <ligand>
        <name>heme</name>
        <dbReference type="ChEBI" id="CHEBI:30413"/>
    </ligand>
    <ligandPart>
        <name>Fe</name>
        <dbReference type="ChEBI" id="CHEBI:18248"/>
    </ligandPart>
</feature>
<evidence type="ECO:0000313" key="18">
    <source>
        <dbReference type="Ensembl" id="ENSORLP00015010540.1"/>
    </source>
</evidence>
<dbReference type="Proteomes" id="UP000265200">
    <property type="component" value="Chromosome 1"/>
</dbReference>
<evidence type="ECO:0000256" key="13">
    <source>
        <dbReference type="ARBA" id="ARBA00023136"/>
    </source>
</evidence>
<dbReference type="InterPro" id="IPR036396">
    <property type="entry name" value="Cyt_P450_sf"/>
</dbReference>
<dbReference type="InterPro" id="IPR017972">
    <property type="entry name" value="Cyt_P450_CS"/>
</dbReference>